<protein>
    <submittedName>
        <fullName evidence="1">Uncharacterized protein</fullName>
    </submittedName>
</protein>
<proteinExistence type="predicted"/>
<dbReference type="EMBL" id="BARS01019724">
    <property type="protein sequence ID" value="GAF94046.1"/>
    <property type="molecule type" value="Genomic_DNA"/>
</dbReference>
<gene>
    <name evidence="1" type="ORF">S01H1_31912</name>
</gene>
<dbReference type="AlphaFoldDB" id="X0U3Y4"/>
<feature type="non-terminal residue" evidence="1">
    <location>
        <position position="1"/>
    </location>
</feature>
<reference evidence="1" key="1">
    <citation type="journal article" date="2014" name="Front. Microbiol.">
        <title>High frequency of phylogenetically diverse reductive dehalogenase-homologous genes in deep subseafloor sedimentary metagenomes.</title>
        <authorList>
            <person name="Kawai M."/>
            <person name="Futagami T."/>
            <person name="Toyoda A."/>
            <person name="Takaki Y."/>
            <person name="Nishi S."/>
            <person name="Hori S."/>
            <person name="Arai W."/>
            <person name="Tsubouchi T."/>
            <person name="Morono Y."/>
            <person name="Uchiyama I."/>
            <person name="Ito T."/>
            <person name="Fujiyama A."/>
            <person name="Inagaki F."/>
            <person name="Takami H."/>
        </authorList>
    </citation>
    <scope>NUCLEOTIDE SEQUENCE</scope>
    <source>
        <strain evidence="1">Expedition CK06-06</strain>
    </source>
</reference>
<organism evidence="1">
    <name type="scientific">marine sediment metagenome</name>
    <dbReference type="NCBI Taxonomy" id="412755"/>
    <lineage>
        <taxon>unclassified sequences</taxon>
        <taxon>metagenomes</taxon>
        <taxon>ecological metagenomes</taxon>
    </lineage>
</organism>
<name>X0U3Y4_9ZZZZ</name>
<comment type="caution">
    <text evidence="1">The sequence shown here is derived from an EMBL/GenBank/DDBJ whole genome shotgun (WGS) entry which is preliminary data.</text>
</comment>
<evidence type="ECO:0000313" key="1">
    <source>
        <dbReference type="EMBL" id="GAF94046.1"/>
    </source>
</evidence>
<sequence length="203" mass="23270">VIEYGIVKGYVGDSYITSTVRDYSNQPNTPIRYDDLHSPGSLHAIFFDEEAPEISEDVDKESIRRAFKFSKGTKVHENYMAGPAAYDEWAKSLESEKEEDRPYHGNSYNGECNLEAKRIAGTFTKRLSEKYQGKPQAKYLDEASQKYSKIVRHLEKFQNLFPFALEGESPKEKRFEGAKILKAITPLETQAQTHLKEAYDAWV</sequence>
<accession>X0U3Y4</accession>